<accession>A0ABV5FWM0</accession>
<gene>
    <name evidence="1" type="ORF">ACFFX0_07675</name>
</gene>
<keyword evidence="2" id="KW-1185">Reference proteome</keyword>
<evidence type="ECO:0000313" key="2">
    <source>
        <dbReference type="Proteomes" id="UP001589575"/>
    </source>
</evidence>
<comment type="caution">
    <text evidence="1">The sequence shown here is derived from an EMBL/GenBank/DDBJ whole genome shotgun (WGS) entry which is preliminary data.</text>
</comment>
<dbReference type="EMBL" id="JBHMFI010000001">
    <property type="protein sequence ID" value="MFB9071077.1"/>
    <property type="molecule type" value="Genomic_DNA"/>
</dbReference>
<dbReference type="Proteomes" id="UP001589575">
    <property type="component" value="Unassembled WGS sequence"/>
</dbReference>
<proteinExistence type="predicted"/>
<evidence type="ECO:0000313" key="1">
    <source>
        <dbReference type="EMBL" id="MFB9071077.1"/>
    </source>
</evidence>
<protein>
    <submittedName>
        <fullName evidence="1">Uncharacterized protein</fullName>
    </submittedName>
</protein>
<organism evidence="1 2">
    <name type="scientific">Citricoccus parietis</name>
    <dbReference type="NCBI Taxonomy" id="592307"/>
    <lineage>
        <taxon>Bacteria</taxon>
        <taxon>Bacillati</taxon>
        <taxon>Actinomycetota</taxon>
        <taxon>Actinomycetes</taxon>
        <taxon>Micrococcales</taxon>
        <taxon>Micrococcaceae</taxon>
        <taxon>Citricoccus</taxon>
    </lineage>
</organism>
<name>A0ABV5FWM0_9MICC</name>
<sequence length="83" mass="8703">MDRAGSVVASGWSAGKEVPVRGSDMTDIVPFSFCSGESRTDRGRIATAPWRSTQGALLRPTGSEGLESAHCGIVFPGCLAHRP</sequence>
<reference evidence="1 2" key="1">
    <citation type="submission" date="2024-09" db="EMBL/GenBank/DDBJ databases">
        <authorList>
            <person name="Sun Q."/>
            <person name="Mori K."/>
        </authorList>
    </citation>
    <scope>NUCLEOTIDE SEQUENCE [LARGE SCALE GENOMIC DNA]</scope>
    <source>
        <strain evidence="1 2">CCM 7609</strain>
    </source>
</reference>